<accession>A0ABQ1BA16</accession>
<name>A0ABQ1BA16_9EURO</name>
<dbReference type="EMBL" id="BLKG01000142">
    <property type="protein sequence ID" value="GFF97116.1"/>
    <property type="molecule type" value="Genomic_DNA"/>
</dbReference>
<sequence>MTRNVSTSIPTVPSPSSKVETPHAGEYPALFKTLAFIWASGVFVGRGMMALQGMDVPNTGFLPVLIGFGEWFSVFDDEWIRFYVDREVNASGPHLLFCAREGKGQNRLEDQWINWIKRTGADISGYVCGVLKDTIRRATSTAAKAVQVLTSWSSPGRNEGGTSFPLENVARAEDTIGGQSVADQVHLAPSLHKAQVCVRCWMALARVMTVLEWKFMYKFKPETATDPESGTYNGAIRKRLPDKNFPARYRHRLDSPNKKDRENAAKLLQNPSQLRVIYGMSVAQVRGPGDGEIPNLEDGKVRTTTVLVGLLILSTLGLMTKSRISALFFSLLPVSIGTHFCARRLTPEQRQFFDCVSEHSAQIERISRHLHRDLVHDRYWPDRPIDVLLYYNGITAWCRCSPIPPGEKAEREKNDTWIEIVIPSISPKSNRVYEFLDSFVHSFLPWGHLNNWDVNFVYAFIMLILTAYDVRMGACGLAAACAGKLLCPQNKWGDGDQWTLAWYIWILQWLTDGKISRDIISLFISAKSGITTGTFPSMSVTSSSATSTTLSKPSSSC</sequence>
<keyword evidence="3" id="KW-1185">Reference proteome</keyword>
<proteinExistence type="predicted"/>
<feature type="region of interest" description="Disordered" evidence="1">
    <location>
        <begin position="1"/>
        <end position="21"/>
    </location>
</feature>
<gene>
    <name evidence="2" type="ORF">IFM53868_08900</name>
</gene>
<evidence type="ECO:0000256" key="1">
    <source>
        <dbReference type="SAM" id="MobiDB-lite"/>
    </source>
</evidence>
<organism evidence="2 3">
    <name type="scientific">Aspergillus udagawae</name>
    <dbReference type="NCBI Taxonomy" id="91492"/>
    <lineage>
        <taxon>Eukaryota</taxon>
        <taxon>Fungi</taxon>
        <taxon>Dikarya</taxon>
        <taxon>Ascomycota</taxon>
        <taxon>Pezizomycotina</taxon>
        <taxon>Eurotiomycetes</taxon>
        <taxon>Eurotiomycetidae</taxon>
        <taxon>Eurotiales</taxon>
        <taxon>Aspergillaceae</taxon>
        <taxon>Aspergillus</taxon>
        <taxon>Aspergillus subgen. Fumigati</taxon>
    </lineage>
</organism>
<dbReference type="Proteomes" id="UP000465266">
    <property type="component" value="Unassembled WGS sequence"/>
</dbReference>
<evidence type="ECO:0000313" key="2">
    <source>
        <dbReference type="EMBL" id="GFF97116.1"/>
    </source>
</evidence>
<reference evidence="2 3" key="1">
    <citation type="submission" date="2020-01" db="EMBL/GenBank/DDBJ databases">
        <title>Draft genome sequence of Aspergillus udagawae IFM 53868.</title>
        <authorList>
            <person name="Takahashi H."/>
            <person name="Yaguchi T."/>
        </authorList>
    </citation>
    <scope>NUCLEOTIDE SEQUENCE [LARGE SCALE GENOMIC DNA]</scope>
    <source>
        <strain evidence="2 3">IFM 53868</strain>
    </source>
</reference>
<feature type="compositionally biased region" description="Low complexity" evidence="1">
    <location>
        <begin position="1"/>
        <end position="17"/>
    </location>
</feature>
<feature type="region of interest" description="Disordered" evidence="1">
    <location>
        <begin position="537"/>
        <end position="557"/>
    </location>
</feature>
<protein>
    <submittedName>
        <fullName evidence="2">Uncharacterized protein</fullName>
    </submittedName>
</protein>
<evidence type="ECO:0000313" key="3">
    <source>
        <dbReference type="Proteomes" id="UP000465266"/>
    </source>
</evidence>
<comment type="caution">
    <text evidence="2">The sequence shown here is derived from an EMBL/GenBank/DDBJ whole genome shotgun (WGS) entry which is preliminary data.</text>
</comment>